<organism evidence="3 4">
    <name type="scientific">Pedobacter rhizosphaerae</name>
    <dbReference type="NCBI Taxonomy" id="390241"/>
    <lineage>
        <taxon>Bacteria</taxon>
        <taxon>Pseudomonadati</taxon>
        <taxon>Bacteroidota</taxon>
        <taxon>Sphingobacteriia</taxon>
        <taxon>Sphingobacteriales</taxon>
        <taxon>Sphingobacteriaceae</taxon>
        <taxon>Pedobacter</taxon>
    </lineage>
</organism>
<dbReference type="InterPro" id="IPR025343">
    <property type="entry name" value="DUF4099"/>
</dbReference>
<evidence type="ECO:0000256" key="1">
    <source>
        <dbReference type="SAM" id="MobiDB-lite"/>
    </source>
</evidence>
<gene>
    <name evidence="3" type="ORF">SAMN04488023_10756</name>
</gene>
<sequence>METPFNSADLPIDQLSRLGIYQGDQLLLDSSQVSALLSGRRTSLISLRDIKGDGFEIERLDAKLSLSREENGKVELLIHPIYKQPREHTLLTEMQMRDLITGKQDYISKLIEQEDGHSTLLNVEYDEQTREFISYHVSEIIPPDRVNSILLSEEEKSAFQRGESLELEDGTKLQHRATEPSGLLSNRKMLILSVLIDGGISYLLIKGISAFRQNPQQLDHHTASFERAVQQMRGEGLGNADQRILERQMTPPRQINHR</sequence>
<keyword evidence="4" id="KW-1185">Reference proteome</keyword>
<dbReference type="EMBL" id="FOGG01000007">
    <property type="protein sequence ID" value="SER31205.1"/>
    <property type="molecule type" value="Genomic_DNA"/>
</dbReference>
<dbReference type="Proteomes" id="UP000199572">
    <property type="component" value="Unassembled WGS sequence"/>
</dbReference>
<accession>A0A1H9N6C3</accession>
<dbReference type="Pfam" id="PF13351">
    <property type="entry name" value="DUF4099"/>
    <property type="match status" value="1"/>
</dbReference>
<name>A0A1H9N6C3_9SPHI</name>
<evidence type="ECO:0000259" key="2">
    <source>
        <dbReference type="Pfam" id="PF13351"/>
    </source>
</evidence>
<evidence type="ECO:0000313" key="4">
    <source>
        <dbReference type="Proteomes" id="UP000199572"/>
    </source>
</evidence>
<dbReference type="STRING" id="390241.SAMN04488023_10756"/>
<dbReference type="RefSeq" id="WP_175474502.1">
    <property type="nucleotide sequence ID" value="NZ_FOGG01000007.1"/>
</dbReference>
<proteinExistence type="predicted"/>
<feature type="region of interest" description="Disordered" evidence="1">
    <location>
        <begin position="237"/>
        <end position="258"/>
    </location>
</feature>
<feature type="domain" description="DUF4099" evidence="2">
    <location>
        <begin position="5"/>
        <end position="86"/>
    </location>
</feature>
<dbReference type="AlphaFoldDB" id="A0A1H9N6C3"/>
<reference evidence="3 4" key="1">
    <citation type="submission" date="2016-10" db="EMBL/GenBank/DDBJ databases">
        <authorList>
            <person name="de Groot N.N."/>
        </authorList>
    </citation>
    <scope>NUCLEOTIDE SEQUENCE [LARGE SCALE GENOMIC DNA]</scope>
    <source>
        <strain evidence="3 4">DSM 18610</strain>
    </source>
</reference>
<evidence type="ECO:0000313" key="3">
    <source>
        <dbReference type="EMBL" id="SER31205.1"/>
    </source>
</evidence>
<protein>
    <recommendedName>
        <fullName evidence="2">DUF4099 domain-containing protein</fullName>
    </recommendedName>
</protein>